<keyword evidence="7 17" id="KW-0812">Transmembrane</keyword>
<dbReference type="Pfam" id="PF00512">
    <property type="entry name" value="HisKA"/>
    <property type="match status" value="1"/>
</dbReference>
<keyword evidence="11 17" id="KW-1133">Transmembrane helix</keyword>
<dbReference type="PRINTS" id="PR00344">
    <property type="entry name" value="BCTRLSENSOR"/>
</dbReference>
<comment type="subcellular location">
    <subcellularLocation>
        <location evidence="2">Cell membrane</location>
        <topology evidence="2">Multi-pass membrane protein</topology>
    </subcellularLocation>
</comment>
<dbReference type="Gene3D" id="1.10.287.130">
    <property type="match status" value="1"/>
</dbReference>
<dbReference type="InterPro" id="IPR003661">
    <property type="entry name" value="HisK_dim/P_dom"/>
</dbReference>
<dbReference type="PROSITE" id="PS50885">
    <property type="entry name" value="HAMP"/>
    <property type="match status" value="1"/>
</dbReference>
<dbReference type="SMART" id="SM00388">
    <property type="entry name" value="HisKA"/>
    <property type="match status" value="1"/>
</dbReference>
<keyword evidence="9 20" id="KW-0418">Kinase</keyword>
<dbReference type="CDD" id="cd06225">
    <property type="entry name" value="HAMP"/>
    <property type="match status" value="1"/>
</dbReference>
<dbReference type="PANTHER" id="PTHR45528">
    <property type="entry name" value="SENSOR HISTIDINE KINASE CPXA"/>
    <property type="match status" value="1"/>
</dbReference>
<dbReference type="CDD" id="cd00075">
    <property type="entry name" value="HATPase"/>
    <property type="match status" value="1"/>
</dbReference>
<dbReference type="InterPro" id="IPR003594">
    <property type="entry name" value="HATPase_dom"/>
</dbReference>
<dbReference type="GO" id="GO:0016301">
    <property type="term" value="F:kinase activity"/>
    <property type="evidence" value="ECO:0007669"/>
    <property type="project" value="UniProtKB-KW"/>
</dbReference>
<evidence type="ECO:0000256" key="11">
    <source>
        <dbReference type="ARBA" id="ARBA00022989"/>
    </source>
</evidence>
<evidence type="ECO:0000256" key="13">
    <source>
        <dbReference type="ARBA" id="ARBA00023026"/>
    </source>
</evidence>
<dbReference type="SMART" id="SM00387">
    <property type="entry name" value="HATPase_c"/>
    <property type="match status" value="1"/>
</dbReference>
<evidence type="ECO:0000256" key="4">
    <source>
        <dbReference type="ARBA" id="ARBA00022475"/>
    </source>
</evidence>
<keyword evidence="12" id="KW-0902">Two-component regulatory system</keyword>
<evidence type="ECO:0000256" key="9">
    <source>
        <dbReference type="ARBA" id="ARBA00022777"/>
    </source>
</evidence>
<evidence type="ECO:0000259" key="19">
    <source>
        <dbReference type="PROSITE" id="PS50885"/>
    </source>
</evidence>
<dbReference type="InterPro" id="IPR050398">
    <property type="entry name" value="HssS/ArlS-like"/>
</dbReference>
<evidence type="ECO:0000313" key="21">
    <source>
        <dbReference type="Proteomes" id="UP001623041"/>
    </source>
</evidence>
<evidence type="ECO:0000256" key="10">
    <source>
        <dbReference type="ARBA" id="ARBA00022840"/>
    </source>
</evidence>
<keyword evidence="5" id="KW-0597">Phosphoprotein</keyword>
<dbReference type="SUPFAM" id="SSF158472">
    <property type="entry name" value="HAMP domain-like"/>
    <property type="match status" value="1"/>
</dbReference>
<comment type="function">
    <text evidence="15">Member of the two-component regulatory system HssS/HssR involved in intracellular heme homeostasis and tempering of staphylococcal virulence. HssS functions as a heme sensor histidine kinase which is autophosphorylated at a histidine residue and transfers its phosphate group to an aspartate residue of HssR. HssR/HssS activates the expression of hrtAB, an efflux pump, in response to extracellular heme, hemin, hemoglobin or blood.</text>
</comment>
<dbReference type="Gene3D" id="6.10.340.10">
    <property type="match status" value="1"/>
</dbReference>
<evidence type="ECO:0000256" key="8">
    <source>
        <dbReference type="ARBA" id="ARBA00022741"/>
    </source>
</evidence>
<feature type="transmembrane region" description="Helical" evidence="17">
    <location>
        <begin position="166"/>
        <end position="190"/>
    </location>
</feature>
<keyword evidence="10" id="KW-0067">ATP-binding</keyword>
<dbReference type="EMBL" id="JBJHQH010000011">
    <property type="protein sequence ID" value="MFK9092863.1"/>
    <property type="molecule type" value="Genomic_DNA"/>
</dbReference>
<keyword evidence="14 17" id="KW-0472">Membrane</keyword>
<keyword evidence="4" id="KW-1003">Cell membrane</keyword>
<dbReference type="RefSeq" id="WP_406581427.1">
    <property type="nucleotide sequence ID" value="NZ_JBJHQH010000011.1"/>
</dbReference>
<dbReference type="InterPro" id="IPR005467">
    <property type="entry name" value="His_kinase_dom"/>
</dbReference>
<keyword evidence="13" id="KW-0843">Virulence</keyword>
<evidence type="ECO:0000313" key="20">
    <source>
        <dbReference type="EMBL" id="MFK9092863.1"/>
    </source>
</evidence>
<evidence type="ECO:0000256" key="16">
    <source>
        <dbReference type="ARBA" id="ARBA00040841"/>
    </source>
</evidence>
<evidence type="ECO:0000256" key="7">
    <source>
        <dbReference type="ARBA" id="ARBA00022692"/>
    </source>
</evidence>
<dbReference type="InterPro" id="IPR036890">
    <property type="entry name" value="HATPase_C_sf"/>
</dbReference>
<feature type="domain" description="HAMP" evidence="19">
    <location>
        <begin position="187"/>
        <end position="239"/>
    </location>
</feature>
<evidence type="ECO:0000256" key="17">
    <source>
        <dbReference type="SAM" id="Phobius"/>
    </source>
</evidence>
<organism evidence="20 21">
    <name type="scientific">Bacillus salipaludis</name>
    <dbReference type="NCBI Taxonomy" id="2547811"/>
    <lineage>
        <taxon>Bacteria</taxon>
        <taxon>Bacillati</taxon>
        <taxon>Bacillota</taxon>
        <taxon>Bacilli</taxon>
        <taxon>Bacillales</taxon>
        <taxon>Bacillaceae</taxon>
        <taxon>Bacillus</taxon>
    </lineage>
</organism>
<protein>
    <recommendedName>
        <fullName evidence="16">Heme sensor protein HssS</fullName>
        <ecNumber evidence="3">2.7.13.3</ecNumber>
    </recommendedName>
</protein>
<feature type="domain" description="Histidine kinase" evidence="18">
    <location>
        <begin position="247"/>
        <end position="461"/>
    </location>
</feature>
<proteinExistence type="predicted"/>
<gene>
    <name evidence="20" type="ORF">ACJEBI_15420</name>
</gene>
<evidence type="ECO:0000256" key="6">
    <source>
        <dbReference type="ARBA" id="ARBA00022679"/>
    </source>
</evidence>
<feature type="transmembrane region" description="Helical" evidence="17">
    <location>
        <begin position="12"/>
        <end position="33"/>
    </location>
</feature>
<dbReference type="InterPro" id="IPR003660">
    <property type="entry name" value="HAMP_dom"/>
</dbReference>
<dbReference type="Proteomes" id="UP001623041">
    <property type="component" value="Unassembled WGS sequence"/>
</dbReference>
<evidence type="ECO:0000256" key="12">
    <source>
        <dbReference type="ARBA" id="ARBA00023012"/>
    </source>
</evidence>
<dbReference type="InterPro" id="IPR004358">
    <property type="entry name" value="Sig_transdc_His_kin-like_C"/>
</dbReference>
<evidence type="ECO:0000256" key="15">
    <source>
        <dbReference type="ARBA" id="ARBA00037219"/>
    </source>
</evidence>
<evidence type="ECO:0000259" key="18">
    <source>
        <dbReference type="PROSITE" id="PS50109"/>
    </source>
</evidence>
<sequence>MKMKSLYSKFAFITIMIMIFSGLFSFILSNAYYQVKLKRENDEKITNFAFEIADFASSHPLISLEDYFNHIGAIGYQILLVSGEGGKQYFGSTFRVKELPETTSEKVLHGEVYHGVSHFPHKTFVTGFFANELKNSVGVPLEYQNKHYALFIRPDIKLLFNEMHILFGWLLMISILLSILLVLISTKYLIKPIRKLNLATKEIAEGNFSIRLDIDRRDELGYLAASFTTMAKKLAKVDMLRKELISNITHDIQTPLTNIKGYLNLLEDGSKSEQEKQQYIHVVHSEVNRLSNMTKQLLLLSTIESKKDLMEVTTVDVAGQLKSVIHQYHWRILDKGIMMSYSLPDTVIKGDPSLLYSVWENLITNAIKYNRENGTIDIELTELEQQVEVSVKDTGIGLNVKEVERIFDRFYRADTSRDRSVEGTGLGLSIVKSIVDMHQGMVNVTSQKGKGTMFTVILPKK</sequence>
<reference evidence="20 21" key="1">
    <citation type="submission" date="2024-11" db="EMBL/GenBank/DDBJ databases">
        <authorList>
            <person name="Lucas J.A."/>
        </authorList>
    </citation>
    <scope>NUCLEOTIDE SEQUENCE [LARGE SCALE GENOMIC DNA]</scope>
    <source>
        <strain evidence="20 21">Z 5.4</strain>
    </source>
</reference>
<dbReference type="InterPro" id="IPR036097">
    <property type="entry name" value="HisK_dim/P_sf"/>
</dbReference>
<dbReference type="Pfam" id="PF00672">
    <property type="entry name" value="HAMP"/>
    <property type="match status" value="1"/>
</dbReference>
<name>A0ABW8RHA6_9BACI</name>
<keyword evidence="6" id="KW-0808">Transferase</keyword>
<comment type="caution">
    <text evidence="20">The sequence shown here is derived from an EMBL/GenBank/DDBJ whole genome shotgun (WGS) entry which is preliminary data.</text>
</comment>
<dbReference type="CDD" id="cd00082">
    <property type="entry name" value="HisKA"/>
    <property type="match status" value="1"/>
</dbReference>
<evidence type="ECO:0000256" key="14">
    <source>
        <dbReference type="ARBA" id="ARBA00023136"/>
    </source>
</evidence>
<dbReference type="SUPFAM" id="SSF55874">
    <property type="entry name" value="ATPase domain of HSP90 chaperone/DNA topoisomerase II/histidine kinase"/>
    <property type="match status" value="1"/>
</dbReference>
<dbReference type="SUPFAM" id="SSF47384">
    <property type="entry name" value="Homodimeric domain of signal transducing histidine kinase"/>
    <property type="match status" value="1"/>
</dbReference>
<evidence type="ECO:0000256" key="1">
    <source>
        <dbReference type="ARBA" id="ARBA00000085"/>
    </source>
</evidence>
<dbReference type="PANTHER" id="PTHR45528:SF11">
    <property type="entry name" value="HISTIDINE KINASE"/>
    <property type="match status" value="1"/>
</dbReference>
<dbReference type="EC" id="2.7.13.3" evidence="3"/>
<keyword evidence="21" id="KW-1185">Reference proteome</keyword>
<keyword evidence="8" id="KW-0547">Nucleotide-binding</keyword>
<dbReference type="Gene3D" id="3.30.565.10">
    <property type="entry name" value="Histidine kinase-like ATPase, C-terminal domain"/>
    <property type="match status" value="1"/>
</dbReference>
<accession>A0ABW8RHA6</accession>
<evidence type="ECO:0000256" key="5">
    <source>
        <dbReference type="ARBA" id="ARBA00022553"/>
    </source>
</evidence>
<evidence type="ECO:0000256" key="3">
    <source>
        <dbReference type="ARBA" id="ARBA00012438"/>
    </source>
</evidence>
<evidence type="ECO:0000256" key="2">
    <source>
        <dbReference type="ARBA" id="ARBA00004651"/>
    </source>
</evidence>
<dbReference type="SMART" id="SM00304">
    <property type="entry name" value="HAMP"/>
    <property type="match status" value="1"/>
</dbReference>
<dbReference type="PROSITE" id="PS50109">
    <property type="entry name" value="HIS_KIN"/>
    <property type="match status" value="1"/>
</dbReference>
<dbReference type="Pfam" id="PF02518">
    <property type="entry name" value="HATPase_c"/>
    <property type="match status" value="1"/>
</dbReference>
<comment type="catalytic activity">
    <reaction evidence="1">
        <text>ATP + protein L-histidine = ADP + protein N-phospho-L-histidine.</text>
        <dbReference type="EC" id="2.7.13.3"/>
    </reaction>
</comment>